<protein>
    <submittedName>
        <fullName evidence="2">Uncharacterized protein</fullName>
    </submittedName>
</protein>
<evidence type="ECO:0000313" key="2">
    <source>
        <dbReference type="EMBL" id="KAK3200054.1"/>
    </source>
</evidence>
<comment type="caution">
    <text evidence="2">The sequence shown here is derived from an EMBL/GenBank/DDBJ whole genome shotgun (WGS) entry which is preliminary data.</text>
</comment>
<proteinExistence type="predicted"/>
<dbReference type="Proteomes" id="UP001281410">
    <property type="component" value="Unassembled WGS sequence"/>
</dbReference>
<keyword evidence="1" id="KW-0472">Membrane</keyword>
<dbReference type="AlphaFoldDB" id="A0AAE0A4H9"/>
<name>A0AAE0A4H9_9ROSI</name>
<evidence type="ECO:0000256" key="1">
    <source>
        <dbReference type="SAM" id="Phobius"/>
    </source>
</evidence>
<dbReference type="EMBL" id="JANJYJ010000007">
    <property type="protein sequence ID" value="KAK3200054.1"/>
    <property type="molecule type" value="Genomic_DNA"/>
</dbReference>
<gene>
    <name evidence="2" type="ORF">Dsin_023469</name>
</gene>
<keyword evidence="1" id="KW-1133">Transmembrane helix</keyword>
<feature type="transmembrane region" description="Helical" evidence="1">
    <location>
        <begin position="18"/>
        <end position="35"/>
    </location>
</feature>
<reference evidence="2" key="1">
    <citation type="journal article" date="2023" name="Plant J.">
        <title>Genome sequences and population genomics provide insights into the demographic history, inbreeding, and mutation load of two 'living fossil' tree species of Dipteronia.</title>
        <authorList>
            <person name="Feng Y."/>
            <person name="Comes H.P."/>
            <person name="Chen J."/>
            <person name="Zhu S."/>
            <person name="Lu R."/>
            <person name="Zhang X."/>
            <person name="Li P."/>
            <person name="Qiu J."/>
            <person name="Olsen K.M."/>
            <person name="Qiu Y."/>
        </authorList>
    </citation>
    <scope>NUCLEOTIDE SEQUENCE</scope>
    <source>
        <strain evidence="2">NBL</strain>
    </source>
</reference>
<keyword evidence="1" id="KW-0812">Transmembrane</keyword>
<keyword evidence="3" id="KW-1185">Reference proteome</keyword>
<organism evidence="2 3">
    <name type="scientific">Dipteronia sinensis</name>
    <dbReference type="NCBI Taxonomy" id="43782"/>
    <lineage>
        <taxon>Eukaryota</taxon>
        <taxon>Viridiplantae</taxon>
        <taxon>Streptophyta</taxon>
        <taxon>Embryophyta</taxon>
        <taxon>Tracheophyta</taxon>
        <taxon>Spermatophyta</taxon>
        <taxon>Magnoliopsida</taxon>
        <taxon>eudicotyledons</taxon>
        <taxon>Gunneridae</taxon>
        <taxon>Pentapetalae</taxon>
        <taxon>rosids</taxon>
        <taxon>malvids</taxon>
        <taxon>Sapindales</taxon>
        <taxon>Sapindaceae</taxon>
        <taxon>Hippocastanoideae</taxon>
        <taxon>Acereae</taxon>
        <taxon>Dipteronia</taxon>
    </lineage>
</organism>
<accession>A0AAE0A4H9</accession>
<evidence type="ECO:0000313" key="3">
    <source>
        <dbReference type="Proteomes" id="UP001281410"/>
    </source>
</evidence>
<feature type="transmembrane region" description="Helical" evidence="1">
    <location>
        <begin position="41"/>
        <end position="59"/>
    </location>
</feature>
<sequence>MNAVGDYRDGREVVARTRLVFVLFFFALFLIWMFWCCSPLFFVASLAVVLCLCLSWLGCSMSKDNEGNDGWLATHGKSKDKCDEDNNLPSMESLEISQKSTVMSILTILGVRMKKIFWTWKNTMNLTV</sequence>